<feature type="non-terminal residue" evidence="2">
    <location>
        <position position="99"/>
    </location>
</feature>
<organism evidence="2">
    <name type="scientific">Arion vulgaris</name>
    <dbReference type="NCBI Taxonomy" id="1028688"/>
    <lineage>
        <taxon>Eukaryota</taxon>
        <taxon>Metazoa</taxon>
        <taxon>Spiralia</taxon>
        <taxon>Lophotrochozoa</taxon>
        <taxon>Mollusca</taxon>
        <taxon>Gastropoda</taxon>
        <taxon>Heterobranchia</taxon>
        <taxon>Euthyneura</taxon>
        <taxon>Panpulmonata</taxon>
        <taxon>Eupulmonata</taxon>
        <taxon>Stylommatophora</taxon>
        <taxon>Helicina</taxon>
        <taxon>Arionoidea</taxon>
        <taxon>Arionidae</taxon>
        <taxon>Arion</taxon>
    </lineage>
</organism>
<feature type="compositionally biased region" description="Polar residues" evidence="1">
    <location>
        <begin position="1"/>
        <end position="10"/>
    </location>
</feature>
<feature type="region of interest" description="Disordered" evidence="1">
    <location>
        <begin position="1"/>
        <end position="23"/>
    </location>
</feature>
<dbReference type="EMBL" id="HACG01001651">
    <property type="protein sequence ID" value="CEK48516.1"/>
    <property type="molecule type" value="Transcribed_RNA"/>
</dbReference>
<name>A0A0B6XYD1_9EUPU</name>
<protein>
    <submittedName>
        <fullName evidence="2">Uncharacterized protein</fullName>
    </submittedName>
</protein>
<dbReference type="AlphaFoldDB" id="A0A0B6XYD1"/>
<feature type="non-terminal residue" evidence="2">
    <location>
        <position position="1"/>
    </location>
</feature>
<evidence type="ECO:0000313" key="2">
    <source>
        <dbReference type="EMBL" id="CEK48516.1"/>
    </source>
</evidence>
<reference evidence="2" key="1">
    <citation type="submission" date="2014-12" db="EMBL/GenBank/DDBJ databases">
        <title>Insight into the proteome of Arion vulgaris.</title>
        <authorList>
            <person name="Aradska J."/>
            <person name="Bulat T."/>
            <person name="Smidak R."/>
            <person name="Sarate P."/>
            <person name="Gangsoo J."/>
            <person name="Sialana F."/>
            <person name="Bilban M."/>
            <person name="Lubec G."/>
        </authorList>
    </citation>
    <scope>NUCLEOTIDE SEQUENCE</scope>
    <source>
        <tissue evidence="2">Skin</tissue>
    </source>
</reference>
<sequence length="99" mass="11004">IVDVDTSSKLTEGHPLSSHENIQEPTLNILPNTEELLAITENKPIPATEGSNIIEEESSNKHPHIQKIVIRRSFDSNDFEIAKTDLVDSNNSADRSTKQ</sequence>
<gene>
    <name evidence="2" type="primary">ORF4262</name>
</gene>
<evidence type="ECO:0000256" key="1">
    <source>
        <dbReference type="SAM" id="MobiDB-lite"/>
    </source>
</evidence>
<accession>A0A0B6XYD1</accession>
<proteinExistence type="predicted"/>